<dbReference type="AlphaFoldDB" id="A0A318TB16"/>
<dbReference type="EMBL" id="QJTI01000031">
    <property type="protein sequence ID" value="PYF00024.1"/>
    <property type="molecule type" value="Genomic_DNA"/>
</dbReference>
<evidence type="ECO:0000256" key="1">
    <source>
        <dbReference type="SAM" id="Phobius"/>
    </source>
</evidence>
<keyword evidence="1" id="KW-0812">Transmembrane</keyword>
<comment type="caution">
    <text evidence="2">The sequence shown here is derived from an EMBL/GenBank/DDBJ whole genome shotgun (WGS) entry which is preliminary data.</text>
</comment>
<gene>
    <name evidence="2" type="ORF">BJ122_13120</name>
</gene>
<evidence type="ECO:0000313" key="3">
    <source>
        <dbReference type="Proteomes" id="UP000248148"/>
    </source>
</evidence>
<organism evidence="2 3">
    <name type="scientific">Rhodopseudomonas faecalis</name>
    <dbReference type="NCBI Taxonomy" id="99655"/>
    <lineage>
        <taxon>Bacteria</taxon>
        <taxon>Pseudomonadati</taxon>
        <taxon>Pseudomonadota</taxon>
        <taxon>Alphaproteobacteria</taxon>
        <taxon>Hyphomicrobiales</taxon>
        <taxon>Nitrobacteraceae</taxon>
        <taxon>Rhodopseudomonas</taxon>
    </lineage>
</organism>
<feature type="transmembrane region" description="Helical" evidence="1">
    <location>
        <begin position="23"/>
        <end position="47"/>
    </location>
</feature>
<name>A0A318TB16_9BRAD</name>
<accession>A0A318TB16</accession>
<protein>
    <submittedName>
        <fullName evidence="2">Uncharacterized protein</fullName>
    </submittedName>
</protein>
<evidence type="ECO:0000313" key="2">
    <source>
        <dbReference type="EMBL" id="PYF00024.1"/>
    </source>
</evidence>
<reference evidence="2 3" key="1">
    <citation type="submission" date="2018-06" db="EMBL/GenBank/DDBJ databases">
        <title>Genomic Encyclopedia of Archaeal and Bacterial Type Strains, Phase II (KMG-II): from individual species to whole genera.</title>
        <authorList>
            <person name="Goeker M."/>
        </authorList>
    </citation>
    <scope>NUCLEOTIDE SEQUENCE [LARGE SCALE GENOMIC DNA]</scope>
    <source>
        <strain evidence="2 3">JCM 11668</strain>
    </source>
</reference>
<keyword evidence="1" id="KW-0472">Membrane</keyword>
<dbReference type="Proteomes" id="UP000248148">
    <property type="component" value="Unassembled WGS sequence"/>
</dbReference>
<keyword evidence="3" id="KW-1185">Reference proteome</keyword>
<proteinExistence type="predicted"/>
<sequence>MTPTPGREAGFRSRIAATASSRLIHAVVASLAFASLWLSAIVVMTLATAQHSLALPL</sequence>
<keyword evidence="1" id="KW-1133">Transmembrane helix</keyword>
<dbReference type="RefSeq" id="WP_210205472.1">
    <property type="nucleotide sequence ID" value="NZ_QJTI01000031.1"/>
</dbReference>